<protein>
    <submittedName>
        <fullName evidence="1">MFS transporter</fullName>
    </submittedName>
</protein>
<proteinExistence type="predicted"/>
<accession>A0AC61U4I4</accession>
<name>A0AC61U4I4_9MICO</name>
<evidence type="ECO:0000313" key="1">
    <source>
        <dbReference type="EMBL" id="UUZ44748.1"/>
    </source>
</evidence>
<dbReference type="EMBL" id="CP087977">
    <property type="protein sequence ID" value="UUZ44748.1"/>
    <property type="molecule type" value="Genomic_DNA"/>
</dbReference>
<reference evidence="1" key="1">
    <citation type="submission" date="2021-11" db="EMBL/GenBank/DDBJ databases">
        <title>Study of the species diversity of bacterial strains isolated from a unique natural object - Shulgan-Tash cave (Bashkiria).</title>
        <authorList>
            <person name="Sazanova A.L."/>
            <person name="Chirak E.R."/>
            <person name="Safronova V.I."/>
        </authorList>
    </citation>
    <scope>NUCLEOTIDE SEQUENCE</scope>
    <source>
        <strain evidence="1">P1</strain>
    </source>
</reference>
<gene>
    <name evidence="1" type="ORF">LP422_21010</name>
</gene>
<evidence type="ECO:0000313" key="2">
    <source>
        <dbReference type="Proteomes" id="UP001059663"/>
    </source>
</evidence>
<sequence>MLRFASGFVLAGLPAVATAYLREELHRSSQASASGLYVGGTAVGAMFSRLLAGAGAEVGGWRWGIGATVALGLVCAVVVRVWLPVSRGFVAVPGNPRALLATTRKALTDRGLLALYAIGGCVLGAMQAPFNMVGFRLTEAPFHLGLGLASPVFLVYPLGTISSAWFGRLADRHGRRAVAPVGAGIAAVGVLVTIPDHLVTLVIGLALVVIGFFAVHGIASGWVPVRAHAGGASASRAASLYLFTYYPGSAVFGTIAGPAWTHGQWPGVVALSLVLLAATAGLTILLRRTPPLVPGQW</sequence>
<organism evidence="1 2">
    <name type="scientific">Janibacter limosus</name>
    <dbReference type="NCBI Taxonomy" id="53458"/>
    <lineage>
        <taxon>Bacteria</taxon>
        <taxon>Bacillati</taxon>
        <taxon>Actinomycetota</taxon>
        <taxon>Actinomycetes</taxon>
        <taxon>Micrococcales</taxon>
        <taxon>Intrasporangiaceae</taxon>
        <taxon>Janibacter</taxon>
    </lineage>
</organism>
<dbReference type="Proteomes" id="UP001059663">
    <property type="component" value="Chromosome"/>
</dbReference>